<dbReference type="PATRIC" id="fig|186479.3.peg.8014"/>
<dbReference type="InterPro" id="IPR013325">
    <property type="entry name" value="RNA_pol_sigma_r2"/>
</dbReference>
<evidence type="ECO:0000256" key="3">
    <source>
        <dbReference type="ARBA" id="ARBA00023082"/>
    </source>
</evidence>
<gene>
    <name evidence="7" type="ORF">SE17_12675</name>
</gene>
<evidence type="ECO:0000313" key="8">
    <source>
        <dbReference type="Proteomes" id="UP000050509"/>
    </source>
</evidence>
<dbReference type="CDD" id="cd06171">
    <property type="entry name" value="Sigma70_r4"/>
    <property type="match status" value="1"/>
</dbReference>
<dbReference type="GO" id="GO:0006352">
    <property type="term" value="P:DNA-templated transcription initiation"/>
    <property type="evidence" value="ECO:0007669"/>
    <property type="project" value="InterPro"/>
</dbReference>
<evidence type="ECO:0000256" key="2">
    <source>
        <dbReference type="ARBA" id="ARBA00023015"/>
    </source>
</evidence>
<dbReference type="InterPro" id="IPR007627">
    <property type="entry name" value="RNA_pol_sigma70_r2"/>
</dbReference>
<evidence type="ECO:0000313" key="7">
    <source>
        <dbReference type="EMBL" id="KPV52910.1"/>
    </source>
</evidence>
<dbReference type="Pfam" id="PF04542">
    <property type="entry name" value="Sigma70_r2"/>
    <property type="match status" value="1"/>
</dbReference>
<dbReference type="PANTHER" id="PTHR43133:SF62">
    <property type="entry name" value="RNA POLYMERASE SIGMA FACTOR SIGZ"/>
    <property type="match status" value="1"/>
</dbReference>
<name>A0A0P9DAZ3_9CHLR</name>
<dbReference type="GO" id="GO:0016987">
    <property type="term" value="F:sigma factor activity"/>
    <property type="evidence" value="ECO:0007669"/>
    <property type="project" value="UniProtKB-KW"/>
</dbReference>
<feature type="domain" description="RNA polymerase sigma factor 70 region 4 type 2" evidence="6">
    <location>
        <begin position="133"/>
        <end position="185"/>
    </location>
</feature>
<dbReference type="Proteomes" id="UP000050509">
    <property type="component" value="Unassembled WGS sequence"/>
</dbReference>
<keyword evidence="3" id="KW-0731">Sigma factor</keyword>
<feature type="domain" description="RNA polymerase sigma-70 region 2" evidence="5">
    <location>
        <begin position="33"/>
        <end position="100"/>
    </location>
</feature>
<dbReference type="SUPFAM" id="SSF88946">
    <property type="entry name" value="Sigma2 domain of RNA polymerase sigma factors"/>
    <property type="match status" value="1"/>
</dbReference>
<evidence type="ECO:0000259" key="6">
    <source>
        <dbReference type="Pfam" id="PF08281"/>
    </source>
</evidence>
<dbReference type="InterPro" id="IPR014284">
    <property type="entry name" value="RNA_pol_sigma-70_dom"/>
</dbReference>
<evidence type="ECO:0000256" key="1">
    <source>
        <dbReference type="ARBA" id="ARBA00010641"/>
    </source>
</evidence>
<dbReference type="GO" id="GO:0003677">
    <property type="term" value="F:DNA binding"/>
    <property type="evidence" value="ECO:0007669"/>
    <property type="project" value="InterPro"/>
</dbReference>
<reference evidence="7 8" key="1">
    <citation type="submission" date="2015-09" db="EMBL/GenBank/DDBJ databases">
        <title>Draft genome sequence of Kouleothrix aurantiaca JCM 19913.</title>
        <authorList>
            <person name="Hemp J."/>
        </authorList>
    </citation>
    <scope>NUCLEOTIDE SEQUENCE [LARGE SCALE GENOMIC DNA]</scope>
    <source>
        <strain evidence="7 8">COM-B</strain>
    </source>
</reference>
<dbReference type="InterPro" id="IPR039425">
    <property type="entry name" value="RNA_pol_sigma-70-like"/>
</dbReference>
<keyword evidence="2" id="KW-0805">Transcription regulation</keyword>
<sequence>MVSQTTTNDLVALRDDELLALVQQRHEPALGAIYDRYGRVIYTIALRITGSRETAEEVVQDVFQNIWQAAGTFQPGIAQASSWIFGIARHRAIDATRSKRERARTREQNLDDTAPFVAPSDPERDVGRLLLRDAVLKAMAELPISQRQAVELAYYGDLTRAEIADRLGEPLGTVKTRLRLGLAKLRDLLRAFEEDGD</sequence>
<accession>A0A0P9DAZ3</accession>
<organism evidence="7 8">
    <name type="scientific">Kouleothrix aurantiaca</name>
    <dbReference type="NCBI Taxonomy" id="186479"/>
    <lineage>
        <taxon>Bacteria</taxon>
        <taxon>Bacillati</taxon>
        <taxon>Chloroflexota</taxon>
        <taxon>Chloroflexia</taxon>
        <taxon>Chloroflexales</taxon>
        <taxon>Roseiflexineae</taxon>
        <taxon>Roseiflexaceae</taxon>
        <taxon>Kouleothrix</taxon>
    </lineage>
</organism>
<evidence type="ECO:0000259" key="5">
    <source>
        <dbReference type="Pfam" id="PF04542"/>
    </source>
</evidence>
<comment type="caution">
    <text evidence="7">The sequence shown here is derived from an EMBL/GenBank/DDBJ whole genome shotgun (WGS) entry which is preliminary data.</text>
</comment>
<dbReference type="Gene3D" id="1.10.10.10">
    <property type="entry name" value="Winged helix-like DNA-binding domain superfamily/Winged helix DNA-binding domain"/>
    <property type="match status" value="1"/>
</dbReference>
<keyword evidence="8" id="KW-1185">Reference proteome</keyword>
<dbReference type="InterPro" id="IPR036388">
    <property type="entry name" value="WH-like_DNA-bd_sf"/>
</dbReference>
<dbReference type="Gene3D" id="1.10.1740.10">
    <property type="match status" value="1"/>
</dbReference>
<dbReference type="NCBIfam" id="TIGR02937">
    <property type="entry name" value="sigma70-ECF"/>
    <property type="match status" value="1"/>
</dbReference>
<evidence type="ECO:0000256" key="4">
    <source>
        <dbReference type="ARBA" id="ARBA00023163"/>
    </source>
</evidence>
<comment type="similarity">
    <text evidence="1">Belongs to the sigma-70 factor family. ECF subfamily.</text>
</comment>
<dbReference type="AlphaFoldDB" id="A0A0P9DAZ3"/>
<dbReference type="PANTHER" id="PTHR43133">
    <property type="entry name" value="RNA POLYMERASE ECF-TYPE SIGMA FACTO"/>
    <property type="match status" value="1"/>
</dbReference>
<dbReference type="InterPro" id="IPR013249">
    <property type="entry name" value="RNA_pol_sigma70_r4_t2"/>
</dbReference>
<keyword evidence="4" id="KW-0804">Transcription</keyword>
<dbReference type="EMBL" id="LJCR01000393">
    <property type="protein sequence ID" value="KPV52910.1"/>
    <property type="molecule type" value="Genomic_DNA"/>
</dbReference>
<proteinExistence type="inferred from homology"/>
<dbReference type="Pfam" id="PF08281">
    <property type="entry name" value="Sigma70_r4_2"/>
    <property type="match status" value="1"/>
</dbReference>
<protein>
    <submittedName>
        <fullName evidence="7">RNA polymerase subunit sigma-70</fullName>
    </submittedName>
</protein>
<dbReference type="SUPFAM" id="SSF88659">
    <property type="entry name" value="Sigma3 and sigma4 domains of RNA polymerase sigma factors"/>
    <property type="match status" value="1"/>
</dbReference>
<dbReference type="InterPro" id="IPR013324">
    <property type="entry name" value="RNA_pol_sigma_r3/r4-like"/>
</dbReference>